<feature type="compositionally biased region" description="Basic and acidic residues" evidence="1">
    <location>
        <begin position="91"/>
        <end position="106"/>
    </location>
</feature>
<proteinExistence type="predicted"/>
<dbReference type="AlphaFoldDB" id="A0A069PPF1"/>
<keyword evidence="3" id="KW-1185">Reference proteome</keyword>
<feature type="compositionally biased region" description="Basic residues" evidence="1">
    <location>
        <begin position="113"/>
        <end position="126"/>
    </location>
</feature>
<dbReference type="STRING" id="60547.GCA_000751215_03188"/>
<protein>
    <submittedName>
        <fullName evidence="2">Uncharacterized protein</fullName>
    </submittedName>
</protein>
<accession>A0A069PPF1</accession>
<name>A0A069PPF1_9BURK</name>
<dbReference type="EMBL" id="JFHC01000018">
    <property type="protein sequence ID" value="KDR42327.1"/>
    <property type="molecule type" value="Genomic_DNA"/>
</dbReference>
<gene>
    <name evidence="2" type="ORF">BG61_10740</name>
</gene>
<comment type="caution">
    <text evidence="2">The sequence shown here is derived from an EMBL/GenBank/DDBJ whole genome shotgun (WGS) entry which is preliminary data.</text>
</comment>
<evidence type="ECO:0000313" key="2">
    <source>
        <dbReference type="EMBL" id="KDR42327.1"/>
    </source>
</evidence>
<evidence type="ECO:0000256" key="1">
    <source>
        <dbReference type="SAM" id="MobiDB-lite"/>
    </source>
</evidence>
<organism evidence="2 3">
    <name type="scientific">Caballeronia glathei</name>
    <dbReference type="NCBI Taxonomy" id="60547"/>
    <lineage>
        <taxon>Bacteria</taxon>
        <taxon>Pseudomonadati</taxon>
        <taxon>Pseudomonadota</taxon>
        <taxon>Betaproteobacteria</taxon>
        <taxon>Burkholderiales</taxon>
        <taxon>Burkholderiaceae</taxon>
        <taxon>Caballeronia</taxon>
    </lineage>
</organism>
<feature type="compositionally biased region" description="Low complexity" evidence="1">
    <location>
        <begin position="80"/>
        <end position="90"/>
    </location>
</feature>
<sequence length="126" mass="13530">MLIQISGPLAVRGRPILVPGIGVFWDCAGPLPDPMAVRISSLFERVLGTAVNDVERIGAEPPQTSIVHVGGMRPVLKNGSALSTASSRRAALPERLRTDSVGDKARSSCTRRSAVRRAKTASRRRF</sequence>
<dbReference type="Proteomes" id="UP000027466">
    <property type="component" value="Unassembled WGS sequence"/>
</dbReference>
<feature type="region of interest" description="Disordered" evidence="1">
    <location>
        <begin position="80"/>
        <end position="126"/>
    </location>
</feature>
<reference evidence="2 3" key="1">
    <citation type="submission" date="2014-03" db="EMBL/GenBank/DDBJ databases">
        <title>Draft Genome Sequences of Four Burkholderia Strains.</title>
        <authorList>
            <person name="Liu X.Y."/>
            <person name="Li C.X."/>
            <person name="Xu J.H."/>
        </authorList>
    </citation>
    <scope>NUCLEOTIDE SEQUENCE [LARGE SCALE GENOMIC DNA]</scope>
    <source>
        <strain evidence="2 3">DSM 50014</strain>
    </source>
</reference>
<evidence type="ECO:0000313" key="3">
    <source>
        <dbReference type="Proteomes" id="UP000027466"/>
    </source>
</evidence>